<name>A0AA35S2Z5_GEOBA</name>
<dbReference type="GO" id="GO:0050793">
    <property type="term" value="P:regulation of developmental process"/>
    <property type="evidence" value="ECO:0007669"/>
    <property type="project" value="UniProtKB-ARBA"/>
</dbReference>
<dbReference type="GO" id="GO:0007169">
    <property type="term" value="P:cell surface receptor protein tyrosine kinase signaling pathway"/>
    <property type="evidence" value="ECO:0007669"/>
    <property type="project" value="TreeGrafter"/>
</dbReference>
<keyword evidence="6 10" id="KW-0067">ATP-binding</keyword>
<evidence type="ECO:0000256" key="9">
    <source>
        <dbReference type="ARBA" id="ARBA00051243"/>
    </source>
</evidence>
<dbReference type="FunFam" id="1.10.510.10:FF:001512">
    <property type="entry name" value="Receptor tyrosine-protein kinase erbB-2"/>
    <property type="match status" value="1"/>
</dbReference>
<evidence type="ECO:0000256" key="2">
    <source>
        <dbReference type="ARBA" id="ARBA00004308"/>
    </source>
</evidence>
<feature type="domain" description="Protein kinase" evidence="11">
    <location>
        <begin position="57"/>
        <end position="322"/>
    </location>
</feature>
<dbReference type="InterPro" id="IPR001245">
    <property type="entry name" value="Ser-Thr/Tyr_kinase_cat_dom"/>
</dbReference>
<dbReference type="InterPro" id="IPR050122">
    <property type="entry name" value="RTK"/>
</dbReference>
<dbReference type="SMART" id="SM00219">
    <property type="entry name" value="TyrKc"/>
    <property type="match status" value="1"/>
</dbReference>
<dbReference type="Gene3D" id="1.10.510.10">
    <property type="entry name" value="Transferase(Phosphotransferase) domain 1"/>
    <property type="match status" value="1"/>
</dbReference>
<dbReference type="PRINTS" id="PR00109">
    <property type="entry name" value="TYRKINASE"/>
</dbReference>
<dbReference type="InterPro" id="IPR017441">
    <property type="entry name" value="Protein_kinase_ATP_BS"/>
</dbReference>
<feature type="binding site" evidence="10">
    <location>
        <position position="88"/>
    </location>
    <ligand>
        <name>ATP</name>
        <dbReference type="ChEBI" id="CHEBI:30616"/>
    </ligand>
</feature>
<accession>A0AA35S2Z5</accession>
<keyword evidence="12" id="KW-0675">Receptor</keyword>
<protein>
    <submittedName>
        <fullName evidence="12">Ephrin type-A receptor 4a</fullName>
    </submittedName>
</protein>
<sequence length="358" mass="40166">MQECSFNYELPGYKYEQIVAENIYESASPYECPSQDEAGLYEQIRSYSINVISRKDIKILSHLGCGQFGSVNKAQWTNGRRQMTVAVKTLTDSANTVKFLQEAAIMAQFRHPNILTLHGVVSAGHPKMIVVELMNNGDLKEYVTRMRPDPGQLVGDNVPHQLLDFSKQVALGLHYLSCRGFVHRDLAARNILVSNMTCKISDFGMSRDLADEDIYVSHGGVIPMRWTAPEAYTHKRYSTASDVWSYGCVLYEIWSLGHKPFETTQIRKIPQLVSKGYRLPPPSGCPKTIYNLMIDTWHPDSSSRPQPRDVLKGLLGNVEQVLAIPPEDVPADSQAAVLGAPLDRASRLYQDLQNTYTV</sequence>
<evidence type="ECO:0000256" key="4">
    <source>
        <dbReference type="ARBA" id="ARBA00022741"/>
    </source>
</evidence>
<dbReference type="PROSITE" id="PS00107">
    <property type="entry name" value="PROTEIN_KINASE_ATP"/>
    <property type="match status" value="1"/>
</dbReference>
<dbReference type="GO" id="GO:0012505">
    <property type="term" value="C:endomembrane system"/>
    <property type="evidence" value="ECO:0007669"/>
    <property type="project" value="UniProtKB-SubCell"/>
</dbReference>
<gene>
    <name evidence="12" type="ORF">GBAR_LOCUS13198</name>
</gene>
<evidence type="ECO:0000313" key="12">
    <source>
        <dbReference type="EMBL" id="CAI8022485.1"/>
    </source>
</evidence>
<dbReference type="GO" id="GO:0043235">
    <property type="term" value="C:receptor complex"/>
    <property type="evidence" value="ECO:0007669"/>
    <property type="project" value="TreeGrafter"/>
</dbReference>
<evidence type="ECO:0000256" key="6">
    <source>
        <dbReference type="ARBA" id="ARBA00022840"/>
    </source>
</evidence>
<comment type="catalytic activity">
    <reaction evidence="9">
        <text>L-tyrosyl-[protein] + ATP = O-phospho-L-tyrosyl-[protein] + ADP + H(+)</text>
        <dbReference type="Rhea" id="RHEA:10596"/>
        <dbReference type="Rhea" id="RHEA-COMP:10136"/>
        <dbReference type="Rhea" id="RHEA-COMP:20101"/>
        <dbReference type="ChEBI" id="CHEBI:15378"/>
        <dbReference type="ChEBI" id="CHEBI:30616"/>
        <dbReference type="ChEBI" id="CHEBI:46858"/>
        <dbReference type="ChEBI" id="CHEBI:61978"/>
        <dbReference type="ChEBI" id="CHEBI:456216"/>
        <dbReference type="EC" id="2.7.10.1"/>
    </reaction>
</comment>
<dbReference type="AlphaFoldDB" id="A0AA35S2Z5"/>
<evidence type="ECO:0000256" key="1">
    <source>
        <dbReference type="ARBA" id="ARBA00004167"/>
    </source>
</evidence>
<evidence type="ECO:0000256" key="7">
    <source>
        <dbReference type="ARBA" id="ARBA00023136"/>
    </source>
</evidence>
<reference evidence="12" key="1">
    <citation type="submission" date="2023-03" db="EMBL/GenBank/DDBJ databases">
        <authorList>
            <person name="Steffen K."/>
            <person name="Cardenas P."/>
        </authorList>
    </citation>
    <scope>NUCLEOTIDE SEQUENCE</scope>
</reference>
<dbReference type="PANTHER" id="PTHR24416">
    <property type="entry name" value="TYROSINE-PROTEIN KINASE RECEPTOR"/>
    <property type="match status" value="1"/>
</dbReference>
<evidence type="ECO:0000259" key="11">
    <source>
        <dbReference type="PROSITE" id="PS50011"/>
    </source>
</evidence>
<keyword evidence="13" id="KW-1185">Reference proteome</keyword>
<dbReference type="GO" id="GO:0005886">
    <property type="term" value="C:plasma membrane"/>
    <property type="evidence" value="ECO:0007669"/>
    <property type="project" value="TreeGrafter"/>
</dbReference>
<dbReference type="GO" id="GO:0004714">
    <property type="term" value="F:transmembrane receptor protein tyrosine kinase activity"/>
    <property type="evidence" value="ECO:0007669"/>
    <property type="project" value="UniProtKB-EC"/>
</dbReference>
<organism evidence="12 13">
    <name type="scientific">Geodia barretti</name>
    <name type="common">Barrett's horny sponge</name>
    <dbReference type="NCBI Taxonomy" id="519541"/>
    <lineage>
        <taxon>Eukaryota</taxon>
        <taxon>Metazoa</taxon>
        <taxon>Porifera</taxon>
        <taxon>Demospongiae</taxon>
        <taxon>Heteroscleromorpha</taxon>
        <taxon>Tetractinellida</taxon>
        <taxon>Astrophorina</taxon>
        <taxon>Geodiidae</taxon>
        <taxon>Geodia</taxon>
    </lineage>
</organism>
<dbReference type="PROSITE" id="PS50011">
    <property type="entry name" value="PROTEIN_KINASE_DOM"/>
    <property type="match status" value="1"/>
</dbReference>
<proteinExistence type="predicted"/>
<dbReference type="CDD" id="cd00192">
    <property type="entry name" value="PTKc"/>
    <property type="match status" value="1"/>
</dbReference>
<dbReference type="SUPFAM" id="SSF56112">
    <property type="entry name" value="Protein kinase-like (PK-like)"/>
    <property type="match status" value="1"/>
</dbReference>
<comment type="subcellular location">
    <subcellularLocation>
        <location evidence="2">Endomembrane system</location>
    </subcellularLocation>
    <subcellularLocation>
        <location evidence="1">Membrane</location>
        <topology evidence="1">Single-pass membrane protein</topology>
    </subcellularLocation>
</comment>
<evidence type="ECO:0000313" key="13">
    <source>
        <dbReference type="Proteomes" id="UP001174909"/>
    </source>
</evidence>
<keyword evidence="7" id="KW-0472">Membrane</keyword>
<evidence type="ECO:0000256" key="8">
    <source>
        <dbReference type="ARBA" id="ARBA00023137"/>
    </source>
</evidence>
<dbReference type="EMBL" id="CASHTH010001958">
    <property type="protein sequence ID" value="CAI8022485.1"/>
    <property type="molecule type" value="Genomic_DNA"/>
</dbReference>
<evidence type="ECO:0000256" key="5">
    <source>
        <dbReference type="ARBA" id="ARBA00022777"/>
    </source>
</evidence>
<keyword evidence="4 10" id="KW-0547">Nucleotide-binding</keyword>
<dbReference type="InterPro" id="IPR008266">
    <property type="entry name" value="Tyr_kinase_AS"/>
</dbReference>
<dbReference type="InterPro" id="IPR020635">
    <property type="entry name" value="Tyr_kinase_cat_dom"/>
</dbReference>
<keyword evidence="5" id="KW-0418">Kinase</keyword>
<dbReference type="Proteomes" id="UP001174909">
    <property type="component" value="Unassembled WGS sequence"/>
</dbReference>
<evidence type="ECO:0000256" key="3">
    <source>
        <dbReference type="ARBA" id="ARBA00022679"/>
    </source>
</evidence>
<dbReference type="GO" id="GO:0005524">
    <property type="term" value="F:ATP binding"/>
    <property type="evidence" value="ECO:0007669"/>
    <property type="project" value="UniProtKB-UniRule"/>
</dbReference>
<dbReference type="Pfam" id="PF07714">
    <property type="entry name" value="PK_Tyr_Ser-Thr"/>
    <property type="match status" value="1"/>
</dbReference>
<keyword evidence="3" id="KW-0808">Transferase</keyword>
<dbReference type="GO" id="GO:0048468">
    <property type="term" value="P:cell development"/>
    <property type="evidence" value="ECO:0007669"/>
    <property type="project" value="UniProtKB-ARBA"/>
</dbReference>
<evidence type="ECO:0000256" key="10">
    <source>
        <dbReference type="PROSITE-ProRule" id="PRU10141"/>
    </source>
</evidence>
<comment type="caution">
    <text evidence="12">The sequence shown here is derived from an EMBL/GenBank/DDBJ whole genome shotgun (WGS) entry which is preliminary data.</text>
</comment>
<dbReference type="InterPro" id="IPR011009">
    <property type="entry name" value="Kinase-like_dom_sf"/>
</dbReference>
<dbReference type="PROSITE" id="PS00109">
    <property type="entry name" value="PROTEIN_KINASE_TYR"/>
    <property type="match status" value="1"/>
</dbReference>
<dbReference type="PANTHER" id="PTHR24416:SF539">
    <property type="entry name" value="RECEPTOR PROTEIN-TYROSINE KINASE"/>
    <property type="match status" value="1"/>
</dbReference>
<dbReference type="InterPro" id="IPR000719">
    <property type="entry name" value="Prot_kinase_dom"/>
</dbReference>
<keyword evidence="8" id="KW-0829">Tyrosine-protein kinase</keyword>